<keyword evidence="7 10" id="KW-0378">Hydrolase</keyword>
<keyword evidence="3" id="KW-0819">tRNA processing</keyword>
<gene>
    <name evidence="10" type="primary">rnz</name>
    <name evidence="10" type="ORF">SCFA_270071</name>
</gene>
<dbReference type="InterPro" id="IPR001279">
    <property type="entry name" value="Metallo-B-lactamas"/>
</dbReference>
<organism evidence="10">
    <name type="scientific">anaerobic digester metagenome</name>
    <dbReference type="NCBI Taxonomy" id="1263854"/>
    <lineage>
        <taxon>unclassified sequences</taxon>
        <taxon>metagenomes</taxon>
        <taxon>ecological metagenomes</taxon>
    </lineage>
</organism>
<name>A0A485M080_9ZZZZ</name>
<comment type="cofactor">
    <cofactor evidence="1">
        <name>Zn(2+)</name>
        <dbReference type="ChEBI" id="CHEBI:29105"/>
    </cofactor>
</comment>
<dbReference type="EMBL" id="CAADRM010000089">
    <property type="protein sequence ID" value="VFU14306.1"/>
    <property type="molecule type" value="Genomic_DNA"/>
</dbReference>
<proteinExistence type="inferred from homology"/>
<evidence type="ECO:0000256" key="2">
    <source>
        <dbReference type="ARBA" id="ARBA00011738"/>
    </source>
</evidence>
<protein>
    <submittedName>
        <fullName evidence="10">Ribonuclease Z</fullName>
        <ecNumber evidence="10">3.1.26.11</ecNumber>
    </submittedName>
</protein>
<evidence type="ECO:0000313" key="10">
    <source>
        <dbReference type="EMBL" id="VFU14306.1"/>
    </source>
</evidence>
<comment type="subunit">
    <text evidence="2">Homodimer.</text>
</comment>
<dbReference type="CDD" id="cd07717">
    <property type="entry name" value="RNaseZ_ZiPD-like_MBL-fold"/>
    <property type="match status" value="1"/>
</dbReference>
<keyword evidence="4" id="KW-0540">Nuclease</keyword>
<evidence type="ECO:0000256" key="6">
    <source>
        <dbReference type="ARBA" id="ARBA00022759"/>
    </source>
</evidence>
<dbReference type="GO" id="GO:0042781">
    <property type="term" value="F:3'-tRNA processing endoribonuclease activity"/>
    <property type="evidence" value="ECO:0007669"/>
    <property type="project" value="UniProtKB-EC"/>
</dbReference>
<dbReference type="Gene3D" id="3.60.15.10">
    <property type="entry name" value="Ribonuclease Z/Hydroxyacylglutathione hydrolase-like"/>
    <property type="match status" value="1"/>
</dbReference>
<reference evidence="10" key="1">
    <citation type="submission" date="2019-03" db="EMBL/GenBank/DDBJ databases">
        <authorList>
            <person name="Hao L."/>
        </authorList>
    </citation>
    <scope>NUCLEOTIDE SEQUENCE</scope>
</reference>
<dbReference type="HAMAP" id="MF_01818">
    <property type="entry name" value="RNase_Z_BN"/>
    <property type="match status" value="1"/>
</dbReference>
<dbReference type="EC" id="3.1.26.11" evidence="10"/>
<evidence type="ECO:0000256" key="8">
    <source>
        <dbReference type="ARBA" id="ARBA00022833"/>
    </source>
</evidence>
<dbReference type="AlphaFoldDB" id="A0A485M080"/>
<keyword evidence="6" id="KW-0255">Endonuclease</keyword>
<accession>A0A485M080</accession>
<evidence type="ECO:0000256" key="1">
    <source>
        <dbReference type="ARBA" id="ARBA00001947"/>
    </source>
</evidence>
<keyword evidence="5" id="KW-0479">Metal-binding</keyword>
<dbReference type="PANTHER" id="PTHR46018:SF2">
    <property type="entry name" value="ZINC PHOSPHODIESTERASE ELAC PROTEIN 1"/>
    <property type="match status" value="1"/>
</dbReference>
<dbReference type="InterPro" id="IPR036866">
    <property type="entry name" value="RibonucZ/Hydroxyglut_hydro"/>
</dbReference>
<feature type="domain" description="Metallo-beta-lactamase" evidence="9">
    <location>
        <begin position="19"/>
        <end position="101"/>
    </location>
</feature>
<evidence type="ECO:0000256" key="4">
    <source>
        <dbReference type="ARBA" id="ARBA00022722"/>
    </source>
</evidence>
<dbReference type="PANTHER" id="PTHR46018">
    <property type="entry name" value="ZINC PHOSPHODIESTERASE ELAC PROTEIN 1"/>
    <property type="match status" value="1"/>
</dbReference>
<evidence type="ECO:0000256" key="7">
    <source>
        <dbReference type="ARBA" id="ARBA00022801"/>
    </source>
</evidence>
<dbReference type="SUPFAM" id="SSF56281">
    <property type="entry name" value="Metallo-hydrolase/oxidoreductase"/>
    <property type="match status" value="1"/>
</dbReference>
<evidence type="ECO:0000256" key="5">
    <source>
        <dbReference type="ARBA" id="ARBA00022723"/>
    </source>
</evidence>
<sequence length="313" mass="35424">MSERRLIVLGTASQVPARERNQNGYFLRFDDEGLLFDPGEGTQRQMIFSGVSVSGITRIFISHFHGDHCLGLAGIIQRISLDRVPHPVEIYYPASGQRYYENLRDACSYHQAAHLVERPISKDGKVFENERIFIEARRLDHDIETYGFRLEEKDSYTLIPQRLDEEGIAGDTAGQLKKEGSILVGEKAVRIEDVGRRLPGQVFAYVMDTRLCRAVFDLASRADMLLMEATFLSDLEDKAREYGHLTAAQAGQIARDCGVKLLVISHYSQRYLTPEALEKEALRFHPLVRAAVDGDRIDLPRRMRSIPEGADKS</sequence>
<evidence type="ECO:0000259" key="9">
    <source>
        <dbReference type="Pfam" id="PF00753"/>
    </source>
</evidence>
<keyword evidence="8" id="KW-0862">Zinc</keyword>
<dbReference type="Pfam" id="PF00753">
    <property type="entry name" value="Lactamase_B"/>
    <property type="match status" value="1"/>
</dbReference>
<dbReference type="GO" id="GO:0046872">
    <property type="term" value="F:metal ion binding"/>
    <property type="evidence" value="ECO:0007669"/>
    <property type="project" value="UniProtKB-KW"/>
</dbReference>
<evidence type="ECO:0000256" key="3">
    <source>
        <dbReference type="ARBA" id="ARBA00022694"/>
    </source>
</evidence>
<dbReference type="InterPro" id="IPR013471">
    <property type="entry name" value="RNase_Z/BN"/>
</dbReference>